<feature type="region of interest" description="Disordered" evidence="4">
    <location>
        <begin position="683"/>
        <end position="742"/>
    </location>
</feature>
<dbReference type="EMBL" id="CP097649">
    <property type="protein sequence ID" value="URI15757.1"/>
    <property type="molecule type" value="Genomic_DNA"/>
</dbReference>
<evidence type="ECO:0000256" key="1">
    <source>
        <dbReference type="ARBA" id="ARBA00004442"/>
    </source>
</evidence>
<keyword evidence="8" id="KW-1185">Reference proteome</keyword>
<evidence type="ECO:0000313" key="7">
    <source>
        <dbReference type="EMBL" id="URI15757.1"/>
    </source>
</evidence>
<dbReference type="PANTHER" id="PTHR47234:SF1">
    <property type="entry name" value="TONB-DEPENDENT RECEPTOR"/>
    <property type="match status" value="1"/>
</dbReference>
<dbReference type="PANTHER" id="PTHR47234">
    <property type="match status" value="1"/>
</dbReference>
<evidence type="ECO:0000256" key="5">
    <source>
        <dbReference type="SAM" id="SignalP"/>
    </source>
</evidence>
<gene>
    <name evidence="7" type="ORF">M8231_01805</name>
</gene>
<evidence type="ECO:0000256" key="3">
    <source>
        <dbReference type="ARBA" id="ARBA00023237"/>
    </source>
</evidence>
<keyword evidence="3" id="KW-0998">Cell outer membrane</keyword>
<dbReference type="Gene3D" id="2.170.130.10">
    <property type="entry name" value="TonB-dependent receptor, plug domain"/>
    <property type="match status" value="1"/>
</dbReference>
<feature type="compositionally biased region" description="Gly residues" evidence="4">
    <location>
        <begin position="710"/>
        <end position="734"/>
    </location>
</feature>
<evidence type="ECO:0000256" key="4">
    <source>
        <dbReference type="SAM" id="MobiDB-lite"/>
    </source>
</evidence>
<dbReference type="Pfam" id="PF00593">
    <property type="entry name" value="TonB_dep_Rec_b-barrel"/>
    <property type="match status" value="1"/>
</dbReference>
<dbReference type="RefSeq" id="WP_250202120.1">
    <property type="nucleotide sequence ID" value="NZ_CP097649.1"/>
</dbReference>
<dbReference type="Gene3D" id="2.40.170.20">
    <property type="entry name" value="TonB-dependent receptor, beta-barrel domain"/>
    <property type="match status" value="1"/>
</dbReference>
<keyword evidence="2" id="KW-0472">Membrane</keyword>
<feature type="domain" description="TonB-dependent receptor-like beta-barrel" evidence="6">
    <location>
        <begin position="312"/>
        <end position="862"/>
    </location>
</feature>
<protein>
    <submittedName>
        <fullName evidence="7">TonB-dependent receptor</fullName>
    </submittedName>
</protein>
<dbReference type="InterPro" id="IPR037066">
    <property type="entry name" value="Plug_dom_sf"/>
</dbReference>
<sequence>MPAASLLLLALAPTAATANVEVAQVQTQTPPEDEAVAVLPDIVVTGQQRGVALGGQEPIVSYDTTQLQAFGATNIGELVTLLEAQTRSARGGSPVFLVNGRRISGFREIRGIPPEAIERFDILPEETALSYGYSANQRVVNIVLKADFRSLTASVNVSRSEQGGRTTTQSENNILRIEGSDRWSLDINGQTSNPLYETERDIDRTGTNVLFDRVGNVTGLNGAQIDPALSALAGSAVTVAGVPASAAGGAPSLSDFVATAGVARADDLNAYRTLLPQSDEASIAGTYKHDLNDSVGLTLSGSLEDSSSFSYLGLPGVTLTLPSSSGFSPFANDVLLYRYVDRPDALSRSVDTRTAELGGVLDGYLGDWRWTATGEYTRTETKTSTGRGVDDDALQAAIEAGDPSVNPFGDIDGLVGDALRDTARSVSQTAEAEFVLNGTAWELPAGDLTSTFKVGAEHQSLDSESVRSGAASERSQSRDQGNFQANFDLPIANKDRGVLPVLGDLSANLNLQYDELSDFGGVHEIGAGLNWSPWERLSLSANYSDEGKAPTIQQLNDPFVSTPNTPVFDFATGQTVEITQITGGDPNLKAEDSRILKLGVNWQPFSERDLRLNLAYTRTETDNEISSFPAITPDLEAALPERFTRDDDGNLLSIDARPLNFAKREQQDVQWGFNFSRAFGAPNPAAAAGRGRGGGPGAGGPPPGGPPPGDGGSRAGGPGGPGGPGGARMRGGRGSAMQPGQGMFNLSLTHTWRVQDEVVIRDGLAPLDLLDGDSISGSGGQSRHEVQLQAGAFRNGYGAFLNANWKSGTTVEGDALGSPDLEFSDRTTVNLFAFADLSQRKSLVARFPFLDGTRVGVGVQNLFDDRVSATSSDGARPVNYQADYLDPQGRVFRINLRKILF</sequence>
<evidence type="ECO:0000259" key="6">
    <source>
        <dbReference type="Pfam" id="PF00593"/>
    </source>
</evidence>
<dbReference type="InterPro" id="IPR036942">
    <property type="entry name" value="Beta-barrel_TonB_sf"/>
</dbReference>
<proteinExistence type="predicted"/>
<name>A0ABY4SQA0_9CAUL</name>
<evidence type="ECO:0000256" key="2">
    <source>
        <dbReference type="ARBA" id="ARBA00023136"/>
    </source>
</evidence>
<dbReference type="InterPro" id="IPR000531">
    <property type="entry name" value="Beta-barrel_TonB"/>
</dbReference>
<feature type="compositionally biased region" description="Pro residues" evidence="4">
    <location>
        <begin position="699"/>
        <end position="709"/>
    </location>
</feature>
<organism evidence="7 8">
    <name type="scientific">Brevundimonas albigilva</name>
    <dbReference type="NCBI Taxonomy" id="1312364"/>
    <lineage>
        <taxon>Bacteria</taxon>
        <taxon>Pseudomonadati</taxon>
        <taxon>Pseudomonadota</taxon>
        <taxon>Alphaproteobacteria</taxon>
        <taxon>Caulobacterales</taxon>
        <taxon>Caulobacteraceae</taxon>
        <taxon>Brevundimonas</taxon>
    </lineage>
</organism>
<dbReference type="Proteomes" id="UP001055429">
    <property type="component" value="Chromosome"/>
</dbReference>
<feature type="signal peptide" evidence="5">
    <location>
        <begin position="1"/>
        <end position="18"/>
    </location>
</feature>
<evidence type="ECO:0000313" key="8">
    <source>
        <dbReference type="Proteomes" id="UP001055429"/>
    </source>
</evidence>
<feature type="region of interest" description="Disordered" evidence="4">
    <location>
        <begin position="459"/>
        <end position="484"/>
    </location>
</feature>
<keyword evidence="7" id="KW-0675">Receptor</keyword>
<feature type="chain" id="PRO_5045306743" evidence="5">
    <location>
        <begin position="19"/>
        <end position="901"/>
    </location>
</feature>
<comment type="subcellular location">
    <subcellularLocation>
        <location evidence="1">Cell outer membrane</location>
    </subcellularLocation>
</comment>
<reference evidence="7" key="1">
    <citation type="submission" date="2022-05" db="EMBL/GenBank/DDBJ databases">
        <title>Brevundimonas albigilva TT17 genome sequence.</title>
        <authorList>
            <person name="Lee K."/>
            <person name="Son H."/>
        </authorList>
    </citation>
    <scope>NUCLEOTIDE SEQUENCE</scope>
    <source>
        <strain evidence="7">TT17</strain>
    </source>
</reference>
<dbReference type="SUPFAM" id="SSF56935">
    <property type="entry name" value="Porins"/>
    <property type="match status" value="1"/>
</dbReference>
<keyword evidence="5" id="KW-0732">Signal</keyword>
<accession>A0ABY4SQA0</accession>